<proteinExistence type="predicted"/>
<dbReference type="AlphaFoldDB" id="A0A426Y2A8"/>
<evidence type="ECO:0000313" key="2">
    <source>
        <dbReference type="Proteomes" id="UP000287651"/>
    </source>
</evidence>
<sequence length="57" mass="6518">MGNRTSTVSQKNSMIINFTQSLVLIDFSCTISEFQNTSLSQHISPWKVVRACFYEKT</sequence>
<accession>A0A426Y2A8</accession>
<gene>
    <name evidence="1" type="ORF">B296_00009909</name>
</gene>
<name>A0A426Y2A8_ENSVE</name>
<dbReference type="EMBL" id="AMZH03015546">
    <property type="protein sequence ID" value="RRT45872.1"/>
    <property type="molecule type" value="Genomic_DNA"/>
</dbReference>
<organism evidence="1 2">
    <name type="scientific">Ensete ventricosum</name>
    <name type="common">Abyssinian banana</name>
    <name type="synonym">Musa ensete</name>
    <dbReference type="NCBI Taxonomy" id="4639"/>
    <lineage>
        <taxon>Eukaryota</taxon>
        <taxon>Viridiplantae</taxon>
        <taxon>Streptophyta</taxon>
        <taxon>Embryophyta</taxon>
        <taxon>Tracheophyta</taxon>
        <taxon>Spermatophyta</taxon>
        <taxon>Magnoliopsida</taxon>
        <taxon>Liliopsida</taxon>
        <taxon>Zingiberales</taxon>
        <taxon>Musaceae</taxon>
        <taxon>Ensete</taxon>
    </lineage>
</organism>
<evidence type="ECO:0000313" key="1">
    <source>
        <dbReference type="EMBL" id="RRT45872.1"/>
    </source>
</evidence>
<dbReference type="Proteomes" id="UP000287651">
    <property type="component" value="Unassembled WGS sequence"/>
</dbReference>
<protein>
    <submittedName>
        <fullName evidence="1">Uncharacterized protein</fullName>
    </submittedName>
</protein>
<comment type="caution">
    <text evidence="1">The sequence shown here is derived from an EMBL/GenBank/DDBJ whole genome shotgun (WGS) entry which is preliminary data.</text>
</comment>
<reference evidence="1 2" key="1">
    <citation type="journal article" date="2014" name="Agronomy (Basel)">
        <title>A Draft Genome Sequence for Ensete ventricosum, the Drought-Tolerant Tree Against Hunger.</title>
        <authorList>
            <person name="Harrison J."/>
            <person name="Moore K.A."/>
            <person name="Paszkiewicz K."/>
            <person name="Jones T."/>
            <person name="Grant M."/>
            <person name="Ambacheew D."/>
            <person name="Muzemil S."/>
            <person name="Studholme D.J."/>
        </authorList>
    </citation>
    <scope>NUCLEOTIDE SEQUENCE [LARGE SCALE GENOMIC DNA]</scope>
</reference>